<dbReference type="FunFam" id="3.30.565.10:FF:000023">
    <property type="entry name" value="PAS domain-containing sensor histidine kinase"/>
    <property type="match status" value="1"/>
</dbReference>
<dbReference type="InterPro" id="IPR036890">
    <property type="entry name" value="HATPase_C_sf"/>
</dbReference>
<dbReference type="InterPro" id="IPR003660">
    <property type="entry name" value="HAMP_dom"/>
</dbReference>
<dbReference type="SUPFAM" id="SSF158472">
    <property type="entry name" value="HAMP domain-like"/>
    <property type="match status" value="1"/>
</dbReference>
<dbReference type="PANTHER" id="PTHR43711:SF1">
    <property type="entry name" value="HISTIDINE KINASE 1"/>
    <property type="match status" value="1"/>
</dbReference>
<proteinExistence type="predicted"/>
<dbReference type="InterPro" id="IPR005467">
    <property type="entry name" value="His_kinase_dom"/>
</dbReference>
<evidence type="ECO:0000256" key="12">
    <source>
        <dbReference type="ARBA" id="ARBA00023136"/>
    </source>
</evidence>
<evidence type="ECO:0000259" key="14">
    <source>
        <dbReference type="PROSITE" id="PS50109"/>
    </source>
</evidence>
<organism evidence="16 17">
    <name type="scientific">Dethiobacter alkaliphilus AHT 1</name>
    <dbReference type="NCBI Taxonomy" id="555088"/>
    <lineage>
        <taxon>Bacteria</taxon>
        <taxon>Bacillati</taxon>
        <taxon>Bacillota</taxon>
        <taxon>Dethiobacteria</taxon>
        <taxon>Dethiobacterales</taxon>
        <taxon>Dethiobacteraceae</taxon>
        <taxon>Dethiobacter</taxon>
    </lineage>
</organism>
<protein>
    <recommendedName>
        <fullName evidence="4">histidine kinase</fullName>
        <ecNumber evidence="4">2.7.13.3</ecNumber>
    </recommendedName>
</protein>
<feature type="transmembrane region" description="Helical" evidence="13">
    <location>
        <begin position="15"/>
        <end position="37"/>
    </location>
</feature>
<gene>
    <name evidence="16" type="ORF">DealDRAFT_1923</name>
</gene>
<dbReference type="Gene3D" id="1.10.287.130">
    <property type="match status" value="1"/>
</dbReference>
<dbReference type="SMART" id="SM00388">
    <property type="entry name" value="HisKA"/>
    <property type="match status" value="1"/>
</dbReference>
<dbReference type="GO" id="GO:0005886">
    <property type="term" value="C:plasma membrane"/>
    <property type="evidence" value="ECO:0007669"/>
    <property type="project" value="UniProtKB-SubCell"/>
</dbReference>
<keyword evidence="12 13" id="KW-0472">Membrane</keyword>
<dbReference type="CDD" id="cd00082">
    <property type="entry name" value="HisKA"/>
    <property type="match status" value="1"/>
</dbReference>
<dbReference type="OrthoDB" id="9813151at2"/>
<dbReference type="GO" id="GO:0000155">
    <property type="term" value="F:phosphorelay sensor kinase activity"/>
    <property type="evidence" value="ECO:0007669"/>
    <property type="project" value="InterPro"/>
</dbReference>
<keyword evidence="17" id="KW-1185">Reference proteome</keyword>
<dbReference type="AlphaFoldDB" id="C0GHG4"/>
<dbReference type="EC" id="2.7.13.3" evidence="4"/>
<name>C0GHG4_DETAL</name>
<dbReference type="FunFam" id="1.10.287.130:FF:000001">
    <property type="entry name" value="Two-component sensor histidine kinase"/>
    <property type="match status" value="1"/>
</dbReference>
<dbReference type="Pfam" id="PF00512">
    <property type="entry name" value="HisKA"/>
    <property type="match status" value="1"/>
</dbReference>
<dbReference type="Proteomes" id="UP000006443">
    <property type="component" value="Unassembled WGS sequence"/>
</dbReference>
<evidence type="ECO:0000256" key="6">
    <source>
        <dbReference type="ARBA" id="ARBA00022553"/>
    </source>
</evidence>
<evidence type="ECO:0000256" key="10">
    <source>
        <dbReference type="ARBA" id="ARBA00022840"/>
    </source>
</evidence>
<dbReference type="GO" id="GO:0045121">
    <property type="term" value="C:membrane raft"/>
    <property type="evidence" value="ECO:0007669"/>
    <property type="project" value="UniProtKB-SubCell"/>
</dbReference>
<dbReference type="CDD" id="cd06225">
    <property type="entry name" value="HAMP"/>
    <property type="match status" value="1"/>
</dbReference>
<keyword evidence="7 16" id="KW-0808">Transferase</keyword>
<evidence type="ECO:0000256" key="2">
    <source>
        <dbReference type="ARBA" id="ARBA00004236"/>
    </source>
</evidence>
<dbReference type="Gene3D" id="3.30.565.10">
    <property type="entry name" value="Histidine kinase-like ATPase, C-terminal domain"/>
    <property type="match status" value="1"/>
</dbReference>
<evidence type="ECO:0000256" key="7">
    <source>
        <dbReference type="ARBA" id="ARBA00022679"/>
    </source>
</evidence>
<evidence type="ECO:0000259" key="15">
    <source>
        <dbReference type="PROSITE" id="PS50885"/>
    </source>
</evidence>
<feature type="domain" description="Histidine kinase" evidence="14">
    <location>
        <begin position="270"/>
        <end position="489"/>
    </location>
</feature>
<evidence type="ECO:0000256" key="3">
    <source>
        <dbReference type="ARBA" id="ARBA00004314"/>
    </source>
</evidence>
<evidence type="ECO:0000256" key="4">
    <source>
        <dbReference type="ARBA" id="ARBA00012438"/>
    </source>
</evidence>
<feature type="domain" description="HAMP" evidence="15">
    <location>
        <begin position="203"/>
        <end position="255"/>
    </location>
</feature>
<evidence type="ECO:0000313" key="16">
    <source>
        <dbReference type="EMBL" id="EEG77170.1"/>
    </source>
</evidence>
<keyword evidence="9 16" id="KW-0418">Kinase</keyword>
<sequence length="497" mass="55365">MIIKWGPKSLFAKLLAAHMVVIMVTLATIGFLFSYLVDKYFFSAREWELTAQAEQVAELLAAEFQAGNFTEVEKMSETLSVSMDVKVRVMDDQRNEIVTAIPPQGESTESVTLDPDEIDFIMQGDVISKKVYGPAVQHLLVGMPIFKGENGREAENPEVIGGIIVNAPLASLRANAAQISSLVLYSLLFATLVAGFFAFNLAKTISRPLQAMTSAAMDMKSGNFRNRIDINDKGELGQLAATFNQAVEETNKTIHEQKRLQALRQNLVASVSHEFRAPLTSIQGFVDAMLEGFIREEEQEKYLRVILNNTLHLNRLVNDLVDLASIESGYVQLRYEDVDPYTLAEKALDSVYPQAQEKSIKLEYNYEEGLPAIRGDGDRLYQILINLLENAITYTPDEGRIALEAQLSDDKEKVIFTVKDNGQGIPLAEIPYIWERFYKVDKARNRANKGKGLGLAIVRELVHMHNGEVAVKSTPGEGSAFSVIIPIEEKEDEKSPD</sequence>
<evidence type="ECO:0000313" key="17">
    <source>
        <dbReference type="Proteomes" id="UP000006443"/>
    </source>
</evidence>
<keyword evidence="11" id="KW-0902">Two-component regulatory system</keyword>
<evidence type="ECO:0000256" key="9">
    <source>
        <dbReference type="ARBA" id="ARBA00022777"/>
    </source>
</evidence>
<evidence type="ECO:0000256" key="1">
    <source>
        <dbReference type="ARBA" id="ARBA00000085"/>
    </source>
</evidence>
<dbReference type="PRINTS" id="PR00344">
    <property type="entry name" value="BCTRLSENSOR"/>
</dbReference>
<accession>C0GHG4</accession>
<comment type="catalytic activity">
    <reaction evidence="1">
        <text>ATP + protein L-histidine = ADP + protein N-phospho-L-histidine.</text>
        <dbReference type="EC" id="2.7.13.3"/>
    </reaction>
</comment>
<keyword evidence="5" id="KW-1003">Cell membrane</keyword>
<reference evidence="16 17" key="1">
    <citation type="submission" date="2009-02" db="EMBL/GenBank/DDBJ databases">
        <title>Sequencing of the draft genome and assembly of Dethiobacter alkaliphilus AHT 1.</title>
        <authorList>
            <consortium name="US DOE Joint Genome Institute (JGI-PGF)"/>
            <person name="Lucas S."/>
            <person name="Copeland A."/>
            <person name="Lapidus A."/>
            <person name="Glavina del Rio T."/>
            <person name="Dalin E."/>
            <person name="Tice H."/>
            <person name="Bruce D."/>
            <person name="Goodwin L."/>
            <person name="Pitluck S."/>
            <person name="Larimer F."/>
            <person name="Land M.L."/>
            <person name="Hauser L."/>
            <person name="Muyzer G."/>
        </authorList>
    </citation>
    <scope>NUCLEOTIDE SEQUENCE [LARGE SCALE GENOMIC DNA]</scope>
    <source>
        <strain evidence="16 17">AHT 1</strain>
    </source>
</reference>
<keyword evidence="13" id="KW-0812">Transmembrane</keyword>
<dbReference type="InterPro" id="IPR004358">
    <property type="entry name" value="Sig_transdc_His_kin-like_C"/>
</dbReference>
<evidence type="ECO:0000256" key="13">
    <source>
        <dbReference type="SAM" id="Phobius"/>
    </source>
</evidence>
<evidence type="ECO:0000256" key="11">
    <source>
        <dbReference type="ARBA" id="ARBA00023012"/>
    </source>
</evidence>
<dbReference type="InterPro" id="IPR036097">
    <property type="entry name" value="HisK_dim/P_sf"/>
</dbReference>
<dbReference type="PROSITE" id="PS50109">
    <property type="entry name" value="HIS_KIN"/>
    <property type="match status" value="1"/>
</dbReference>
<keyword evidence="8" id="KW-0547">Nucleotide-binding</keyword>
<dbReference type="Pfam" id="PF00672">
    <property type="entry name" value="HAMP"/>
    <property type="match status" value="1"/>
</dbReference>
<keyword evidence="13" id="KW-1133">Transmembrane helix</keyword>
<keyword evidence="6" id="KW-0597">Phosphoprotein</keyword>
<evidence type="ECO:0000256" key="5">
    <source>
        <dbReference type="ARBA" id="ARBA00022475"/>
    </source>
</evidence>
<dbReference type="Pfam" id="PF02518">
    <property type="entry name" value="HATPase_c"/>
    <property type="match status" value="1"/>
</dbReference>
<dbReference type="InterPro" id="IPR050736">
    <property type="entry name" value="Sensor_HK_Regulatory"/>
</dbReference>
<dbReference type="SUPFAM" id="SSF47384">
    <property type="entry name" value="Homodimeric domain of signal transducing histidine kinase"/>
    <property type="match status" value="1"/>
</dbReference>
<dbReference type="PROSITE" id="PS50885">
    <property type="entry name" value="HAMP"/>
    <property type="match status" value="1"/>
</dbReference>
<dbReference type="CDD" id="cd00075">
    <property type="entry name" value="HATPase"/>
    <property type="match status" value="1"/>
</dbReference>
<dbReference type="RefSeq" id="WP_008516931.1">
    <property type="nucleotide sequence ID" value="NZ_ACJM01000009.1"/>
</dbReference>
<comment type="subcellular location">
    <subcellularLocation>
        <location evidence="2">Cell membrane</location>
    </subcellularLocation>
    <subcellularLocation>
        <location evidence="3">Membrane raft</location>
        <topology evidence="3">Multi-pass membrane protein</topology>
    </subcellularLocation>
</comment>
<dbReference type="GO" id="GO:0005524">
    <property type="term" value="F:ATP binding"/>
    <property type="evidence" value="ECO:0007669"/>
    <property type="project" value="UniProtKB-KW"/>
</dbReference>
<dbReference type="Gene3D" id="6.10.340.10">
    <property type="match status" value="1"/>
</dbReference>
<comment type="caution">
    <text evidence="16">The sequence shown here is derived from an EMBL/GenBank/DDBJ whole genome shotgun (WGS) entry which is preliminary data.</text>
</comment>
<dbReference type="InterPro" id="IPR003661">
    <property type="entry name" value="HisK_dim/P_dom"/>
</dbReference>
<keyword evidence="10" id="KW-0067">ATP-binding</keyword>
<dbReference type="SUPFAM" id="SSF55874">
    <property type="entry name" value="ATPase domain of HSP90 chaperone/DNA topoisomerase II/histidine kinase"/>
    <property type="match status" value="1"/>
</dbReference>
<dbReference type="STRING" id="555088.DealDRAFT_1923"/>
<dbReference type="InterPro" id="IPR003594">
    <property type="entry name" value="HATPase_dom"/>
</dbReference>
<dbReference type="EMBL" id="ACJM01000009">
    <property type="protein sequence ID" value="EEG77170.1"/>
    <property type="molecule type" value="Genomic_DNA"/>
</dbReference>
<dbReference type="SMART" id="SM00387">
    <property type="entry name" value="HATPase_c"/>
    <property type="match status" value="1"/>
</dbReference>
<dbReference type="eggNOG" id="COG2205">
    <property type="taxonomic scope" value="Bacteria"/>
</dbReference>
<evidence type="ECO:0000256" key="8">
    <source>
        <dbReference type="ARBA" id="ARBA00022741"/>
    </source>
</evidence>
<feature type="transmembrane region" description="Helical" evidence="13">
    <location>
        <begin position="182"/>
        <end position="202"/>
    </location>
</feature>
<dbReference type="PANTHER" id="PTHR43711">
    <property type="entry name" value="TWO-COMPONENT HISTIDINE KINASE"/>
    <property type="match status" value="1"/>
</dbReference>
<dbReference type="SMART" id="SM00304">
    <property type="entry name" value="HAMP"/>
    <property type="match status" value="1"/>
</dbReference>